<feature type="region of interest" description="Disordered" evidence="1">
    <location>
        <begin position="116"/>
        <end position="195"/>
    </location>
</feature>
<dbReference type="AlphaFoldDB" id="A0A8J6JJ10"/>
<feature type="compositionally biased region" description="Basic and acidic residues" evidence="1">
    <location>
        <begin position="154"/>
        <end position="165"/>
    </location>
</feature>
<dbReference type="Gene3D" id="3.30.1330.30">
    <property type="match status" value="1"/>
</dbReference>
<sequence length="195" mass="20517">MSSSVLPLLGLIKKAGRLEIGEEPVGACARARQAKLILVAGDAAENSRRRASHFAEAGGVPWVDVPFTKAEMGAMMGRTSCAMAAITDAGFAASLVSKLAAADPERYGETAAALDTRAQKALQRQKEQRRHERNLKEGKHKPWAPPPRESGTGGKKDGGKGKRPETAAPGAQARIALKGRVKIKGKLPPGPDKPA</sequence>
<dbReference type="Proteomes" id="UP000607645">
    <property type="component" value="Unassembled WGS sequence"/>
</dbReference>
<organism evidence="3 4">
    <name type="scientific">Lawsonibacter faecis</name>
    <dbReference type="NCBI Taxonomy" id="2763052"/>
    <lineage>
        <taxon>Bacteria</taxon>
        <taxon>Bacillati</taxon>
        <taxon>Bacillota</taxon>
        <taxon>Clostridia</taxon>
        <taxon>Eubacteriales</taxon>
        <taxon>Oscillospiraceae</taxon>
        <taxon>Lawsonibacter</taxon>
    </lineage>
</organism>
<evidence type="ECO:0000313" key="3">
    <source>
        <dbReference type="EMBL" id="MBC5735730.1"/>
    </source>
</evidence>
<name>A0A8J6JJ10_9FIRM</name>
<proteinExistence type="predicted"/>
<dbReference type="SUPFAM" id="SSF55315">
    <property type="entry name" value="L30e-like"/>
    <property type="match status" value="1"/>
</dbReference>
<feature type="compositionally biased region" description="Basic and acidic residues" evidence="1">
    <location>
        <begin position="124"/>
        <end position="137"/>
    </location>
</feature>
<gene>
    <name evidence="3" type="ORF">H8S62_01725</name>
</gene>
<reference evidence="3" key="1">
    <citation type="submission" date="2020-08" db="EMBL/GenBank/DDBJ databases">
        <title>Genome public.</title>
        <authorList>
            <person name="Liu C."/>
            <person name="Sun Q."/>
        </authorList>
    </citation>
    <scope>NUCLEOTIDE SEQUENCE</scope>
    <source>
        <strain evidence="3">NSJ-52</strain>
    </source>
</reference>
<accession>A0A8J6JJ10</accession>
<dbReference type="InterPro" id="IPR004038">
    <property type="entry name" value="Ribosomal_eL8/eL30/eS12/Gad45"/>
</dbReference>
<dbReference type="EMBL" id="JACOPQ010000001">
    <property type="protein sequence ID" value="MBC5735730.1"/>
    <property type="molecule type" value="Genomic_DNA"/>
</dbReference>
<evidence type="ECO:0000256" key="1">
    <source>
        <dbReference type="SAM" id="MobiDB-lite"/>
    </source>
</evidence>
<feature type="domain" description="Ribosomal protein eL8/eL30/eS12/Gadd45" evidence="2">
    <location>
        <begin position="8"/>
        <end position="94"/>
    </location>
</feature>
<protein>
    <submittedName>
        <fullName evidence="3">Ribosomal L7Ae/L30e/S12e/Gadd45 family protein</fullName>
    </submittedName>
</protein>
<comment type="caution">
    <text evidence="3">The sequence shown here is derived from an EMBL/GenBank/DDBJ whole genome shotgun (WGS) entry which is preliminary data.</text>
</comment>
<evidence type="ECO:0000313" key="4">
    <source>
        <dbReference type="Proteomes" id="UP000607645"/>
    </source>
</evidence>
<dbReference type="RefSeq" id="WP_186918284.1">
    <property type="nucleotide sequence ID" value="NZ_JACOPQ010000001.1"/>
</dbReference>
<dbReference type="Pfam" id="PF01248">
    <property type="entry name" value="Ribosomal_L7Ae"/>
    <property type="match status" value="1"/>
</dbReference>
<keyword evidence="4" id="KW-1185">Reference proteome</keyword>
<evidence type="ECO:0000259" key="2">
    <source>
        <dbReference type="Pfam" id="PF01248"/>
    </source>
</evidence>
<dbReference type="InterPro" id="IPR029064">
    <property type="entry name" value="Ribosomal_eL30-like_sf"/>
</dbReference>